<feature type="domain" description="DUF547" evidence="1">
    <location>
        <begin position="294"/>
        <end position="335"/>
    </location>
</feature>
<dbReference type="PANTHER" id="PTHR23054">
    <property type="entry name" value="TERNARY COMPLEX FACTOR MIP1, LEUCINE-ZIPPER-RELATED"/>
    <property type="match status" value="1"/>
</dbReference>
<dbReference type="Proteomes" id="UP000655225">
    <property type="component" value="Unassembled WGS sequence"/>
</dbReference>
<evidence type="ECO:0000313" key="3">
    <source>
        <dbReference type="Proteomes" id="UP000655225"/>
    </source>
</evidence>
<accession>A0A834YIB1</accession>
<dbReference type="InterPro" id="IPR006869">
    <property type="entry name" value="DUF547"/>
</dbReference>
<gene>
    <name evidence="2" type="ORF">HHK36_026214</name>
</gene>
<organism evidence="2 3">
    <name type="scientific">Tetracentron sinense</name>
    <name type="common">Spur-leaf</name>
    <dbReference type="NCBI Taxonomy" id="13715"/>
    <lineage>
        <taxon>Eukaryota</taxon>
        <taxon>Viridiplantae</taxon>
        <taxon>Streptophyta</taxon>
        <taxon>Embryophyta</taxon>
        <taxon>Tracheophyta</taxon>
        <taxon>Spermatophyta</taxon>
        <taxon>Magnoliopsida</taxon>
        <taxon>Trochodendrales</taxon>
        <taxon>Trochodendraceae</taxon>
        <taxon>Tetracentron</taxon>
    </lineage>
</organism>
<reference evidence="2 3" key="1">
    <citation type="submission" date="2020-04" db="EMBL/GenBank/DDBJ databases">
        <title>Plant Genome Project.</title>
        <authorList>
            <person name="Zhang R.-G."/>
        </authorList>
    </citation>
    <scope>NUCLEOTIDE SEQUENCE [LARGE SCALE GENOMIC DNA]</scope>
    <source>
        <strain evidence="2">YNK0</strain>
        <tissue evidence="2">Leaf</tissue>
    </source>
</reference>
<dbReference type="EMBL" id="JABCRI010000019">
    <property type="protein sequence ID" value="KAF8389519.1"/>
    <property type="molecule type" value="Genomic_DNA"/>
</dbReference>
<protein>
    <recommendedName>
        <fullName evidence="1">DUF547 domain-containing protein</fullName>
    </recommendedName>
</protein>
<evidence type="ECO:0000313" key="2">
    <source>
        <dbReference type="EMBL" id="KAF8389519.1"/>
    </source>
</evidence>
<keyword evidence="3" id="KW-1185">Reference proteome</keyword>
<dbReference type="PANTHER" id="PTHR23054:SF53">
    <property type="entry name" value="OS06G0704100 PROTEIN"/>
    <property type="match status" value="1"/>
</dbReference>
<evidence type="ECO:0000259" key="1">
    <source>
        <dbReference type="Pfam" id="PF04784"/>
    </source>
</evidence>
<dbReference type="OrthoDB" id="418495at2759"/>
<sequence>MDQGISKERLGPFSARDAKKFLLEMEGYGSREEPLSSRTIPIESCEEEGRLELAARDSSIKDFLSLEDGRDFVTPFPGERRTRESGWCLNHCSKEAAEGSNCMQGFVSLLRADLWRHTLDSGTLIHDKKVFAKTCQHVAVGKLTKEMPLKGLWNYPNQLAEEMVRCMKNIFISLADSIISSKSSVLESHCSPLSPLGHLSNPSLWSLSEHTTISSWVQSPQVDSQYKSEVLVSENACDPYKVRGKLSWAEIGSYGFAADVSWMSVGKKQLEYAAGALRRFRTLVEQLAKVNPIHLSCNEKLAFWINLYNALIMHAYLAYGVPRSDLKLFSLMQKGLLRRDLRHIFLSDRPLNLNAAKKTTVRAWNSRSPVSVSDLDNGFLLFKFSSAMEVDKSDQSSTVVIQRPPSVDAGHFGIGASTYESADLDPSSRASS</sequence>
<dbReference type="AlphaFoldDB" id="A0A834YIB1"/>
<name>A0A834YIB1_TETSI</name>
<dbReference type="Pfam" id="PF04784">
    <property type="entry name" value="DUF547"/>
    <property type="match status" value="1"/>
</dbReference>
<comment type="caution">
    <text evidence="2">The sequence shown here is derived from an EMBL/GenBank/DDBJ whole genome shotgun (WGS) entry which is preliminary data.</text>
</comment>
<proteinExistence type="predicted"/>